<accession>A0A3Q2X4I3</accession>
<organism evidence="2 3">
    <name type="scientific">Haplochromis burtoni</name>
    <name type="common">Burton's mouthbrooder</name>
    <name type="synonym">Chromis burtoni</name>
    <dbReference type="NCBI Taxonomy" id="8153"/>
    <lineage>
        <taxon>Eukaryota</taxon>
        <taxon>Metazoa</taxon>
        <taxon>Chordata</taxon>
        <taxon>Craniata</taxon>
        <taxon>Vertebrata</taxon>
        <taxon>Euteleostomi</taxon>
        <taxon>Actinopterygii</taxon>
        <taxon>Neopterygii</taxon>
        <taxon>Teleostei</taxon>
        <taxon>Neoteleostei</taxon>
        <taxon>Acanthomorphata</taxon>
        <taxon>Ovalentaria</taxon>
        <taxon>Cichlomorphae</taxon>
        <taxon>Cichliformes</taxon>
        <taxon>Cichlidae</taxon>
        <taxon>African cichlids</taxon>
        <taxon>Pseudocrenilabrinae</taxon>
        <taxon>Haplochromini</taxon>
        <taxon>Haplochromis</taxon>
    </lineage>
</organism>
<keyword evidence="3" id="KW-1185">Reference proteome</keyword>
<name>A0A3Q2X4I3_HAPBU</name>
<feature type="compositionally biased region" description="Basic and acidic residues" evidence="1">
    <location>
        <begin position="11"/>
        <end position="24"/>
    </location>
</feature>
<reference evidence="2" key="1">
    <citation type="submission" date="2025-08" db="UniProtKB">
        <authorList>
            <consortium name="Ensembl"/>
        </authorList>
    </citation>
    <scope>IDENTIFICATION</scope>
</reference>
<evidence type="ECO:0000313" key="3">
    <source>
        <dbReference type="Proteomes" id="UP000264840"/>
    </source>
</evidence>
<sequence length="412" mass="46797">MSDVGESSWRQAEEHDGTESEEVHASVWGARDPALTVPQGLWTAHHEPTRKRLVLHVDLNNTILVSDAVTCQGTLAALDYFLTTVTWGKKNKHGTWEWLSDSPSLLPPCSEAVSYYSQFGRIPGFTSGAGRRFRKVLDEHLDLLCWPDGVKADRDLSVKGEDGRLYHWILPSFFQLLRDLSQEGREFAILFRTFGTDLPRVLKAVSRALDGAHPLFPDLPQLKLSVAVTPGKIRCSKKGIVLNRAEERVSSRDGERGLYEYFSSVQGLGGFQDHFDWYAESFSKKTWLWILGFYSELFQTFPYIRCFLSRWAANSFSIRGGKPMWVDPFDKHVQHIFIDDNIRQNDEDTIVNPKVFLDPGGSDTRIACTAELYDIALIQTDLLQAISDPSYFTQRVHICLENYEKNVQQGAT</sequence>
<protein>
    <submittedName>
        <fullName evidence="2">Si:dkey-32e6.3</fullName>
    </submittedName>
</protein>
<dbReference type="PANTHER" id="PTHR36960">
    <property type="entry name" value="SI:DKEY-32E6.3"/>
    <property type="match status" value="1"/>
</dbReference>
<proteinExistence type="predicted"/>
<dbReference type="PANTHER" id="PTHR36960:SF1">
    <property type="entry name" value="SI:DKEY-32E6.3"/>
    <property type="match status" value="1"/>
</dbReference>
<dbReference type="Ensembl" id="ENSHBUT00000029471.1">
    <property type="protein sequence ID" value="ENSHBUP00000034569.1"/>
    <property type="gene ID" value="ENSHBUG00000022198.1"/>
</dbReference>
<feature type="region of interest" description="Disordered" evidence="1">
    <location>
        <begin position="1"/>
        <end position="25"/>
    </location>
</feature>
<reference evidence="2" key="2">
    <citation type="submission" date="2025-09" db="UniProtKB">
        <authorList>
            <consortium name="Ensembl"/>
        </authorList>
    </citation>
    <scope>IDENTIFICATION</scope>
</reference>
<evidence type="ECO:0000313" key="2">
    <source>
        <dbReference type="Ensembl" id="ENSHBUP00000034569.1"/>
    </source>
</evidence>
<dbReference type="Proteomes" id="UP000264840">
    <property type="component" value="Unplaced"/>
</dbReference>
<dbReference type="GeneTree" id="ENSGT00390000003093"/>
<dbReference type="AlphaFoldDB" id="A0A3Q2X4I3"/>
<dbReference type="STRING" id="8153.ENSHBUP00000034569"/>
<evidence type="ECO:0000256" key="1">
    <source>
        <dbReference type="SAM" id="MobiDB-lite"/>
    </source>
</evidence>